<dbReference type="SUPFAM" id="SSF52490">
    <property type="entry name" value="Tubulin nucleotide-binding domain-like"/>
    <property type="match status" value="1"/>
</dbReference>
<evidence type="ECO:0000313" key="10">
    <source>
        <dbReference type="Proteomes" id="UP000275846"/>
    </source>
</evidence>
<keyword evidence="3 7" id="KW-0547">Nucleotide-binding</keyword>
<dbReference type="WBParaSite" id="SSLN_0001522701-mRNA-1">
    <property type="protein sequence ID" value="SSLN_0001522701-mRNA-1"/>
    <property type="gene ID" value="SSLN_0001522701"/>
</dbReference>
<organism evidence="11">
    <name type="scientific">Schistocephalus solidus</name>
    <name type="common">Tapeworm</name>
    <dbReference type="NCBI Taxonomy" id="70667"/>
    <lineage>
        <taxon>Eukaryota</taxon>
        <taxon>Metazoa</taxon>
        <taxon>Spiralia</taxon>
        <taxon>Lophotrochozoa</taxon>
        <taxon>Platyhelminthes</taxon>
        <taxon>Cestoda</taxon>
        <taxon>Eucestoda</taxon>
        <taxon>Diphyllobothriidea</taxon>
        <taxon>Diphyllobothriidae</taxon>
        <taxon>Schistocephalus</taxon>
    </lineage>
</organism>
<keyword evidence="4" id="KW-0378">Hydrolase</keyword>
<evidence type="ECO:0000256" key="3">
    <source>
        <dbReference type="ARBA" id="ARBA00022741"/>
    </source>
</evidence>
<name>A0A183TDX4_SCHSO</name>
<evidence type="ECO:0000256" key="4">
    <source>
        <dbReference type="ARBA" id="ARBA00022801"/>
    </source>
</evidence>
<evidence type="ECO:0000256" key="6">
    <source>
        <dbReference type="ARBA" id="ARBA00049117"/>
    </source>
</evidence>
<dbReference type="OrthoDB" id="1662883at2759"/>
<dbReference type="GO" id="GO:0005525">
    <property type="term" value="F:GTP binding"/>
    <property type="evidence" value="ECO:0007669"/>
    <property type="project" value="UniProtKB-UniRule"/>
</dbReference>
<evidence type="ECO:0000313" key="11">
    <source>
        <dbReference type="WBParaSite" id="SSLN_0001522701-mRNA-1"/>
    </source>
</evidence>
<comment type="subunit">
    <text evidence="7">Dimer of alpha and beta chains. A typical microtubule is a hollow water-filled tube with an outer diameter of 25 nm and an inner diameter of 15 nM. Alpha-beta heterodimers associate head-to-tail to form protofilaments running lengthwise along the microtubule wall with the beta-tubulin subunit facing the microtubule plus end conferring a structural polarity. Microtubules usually have 13 protofilaments but different protofilament numbers can be found in some organisms and specialized cells.</text>
</comment>
<dbReference type="InterPro" id="IPR036525">
    <property type="entry name" value="Tubulin/FtsZ_GTPase_sf"/>
</dbReference>
<dbReference type="GO" id="GO:0005874">
    <property type="term" value="C:microtubule"/>
    <property type="evidence" value="ECO:0007669"/>
    <property type="project" value="UniProtKB-KW"/>
</dbReference>
<feature type="domain" description="Tubulin/FtsZ GTPase" evidence="8">
    <location>
        <begin position="21"/>
        <end position="172"/>
    </location>
</feature>
<dbReference type="PROSITE" id="PS00227">
    <property type="entry name" value="TUBULIN"/>
    <property type="match status" value="1"/>
</dbReference>
<dbReference type="InterPro" id="IPR002452">
    <property type="entry name" value="Alpha_tubulin"/>
</dbReference>
<dbReference type="GO" id="GO:0007017">
    <property type="term" value="P:microtubule-based process"/>
    <property type="evidence" value="ECO:0007669"/>
    <property type="project" value="InterPro"/>
</dbReference>
<protein>
    <recommendedName>
        <fullName evidence="7">Tubulin alpha chain</fullName>
    </recommendedName>
</protein>
<dbReference type="GO" id="GO:0005200">
    <property type="term" value="F:structural constituent of cytoskeleton"/>
    <property type="evidence" value="ECO:0007669"/>
    <property type="project" value="InterPro"/>
</dbReference>
<dbReference type="InterPro" id="IPR003008">
    <property type="entry name" value="Tubulin_FtsZ_GTPase"/>
</dbReference>
<proteinExistence type="inferred from homology"/>
<dbReference type="AlphaFoldDB" id="A0A183TDX4"/>
<dbReference type="PRINTS" id="PR01161">
    <property type="entry name" value="TUBULIN"/>
</dbReference>
<dbReference type="Gene3D" id="3.40.50.1440">
    <property type="entry name" value="Tubulin/FtsZ, GTPase domain"/>
    <property type="match status" value="1"/>
</dbReference>
<dbReference type="Proteomes" id="UP000275846">
    <property type="component" value="Unassembled WGS sequence"/>
</dbReference>
<keyword evidence="5 7" id="KW-0342">GTP-binding</keyword>
<evidence type="ECO:0000259" key="8">
    <source>
        <dbReference type="Pfam" id="PF00091"/>
    </source>
</evidence>
<evidence type="ECO:0000256" key="1">
    <source>
        <dbReference type="ARBA" id="ARBA00009636"/>
    </source>
</evidence>
<reference evidence="11" key="1">
    <citation type="submission" date="2016-06" db="UniProtKB">
        <authorList>
            <consortium name="WormBaseParasite"/>
        </authorList>
    </citation>
    <scope>IDENTIFICATION</scope>
</reference>
<dbReference type="EMBL" id="UYSU01039191">
    <property type="protein sequence ID" value="VDM01057.1"/>
    <property type="molecule type" value="Genomic_DNA"/>
</dbReference>
<comment type="function">
    <text evidence="7">Tubulin is the major constituent of microtubules, a cylinder consisting of laterally associated linear protofilaments composed of alpha- and beta-tubulin heterodimers. Microtubules grow by the addition of GTP-tubulin dimers to the microtubule end, where a stabilizing cap forms. Below the cap, tubulin dimers are in GDP-bound state, owing to GTPase activity of alpha-tubulin.</text>
</comment>
<evidence type="ECO:0000313" key="9">
    <source>
        <dbReference type="EMBL" id="VDM01057.1"/>
    </source>
</evidence>
<comment type="similarity">
    <text evidence="1 7">Belongs to the tubulin family.</text>
</comment>
<dbReference type="STRING" id="70667.A0A183TDX4"/>
<dbReference type="PANTHER" id="PTHR11588">
    <property type="entry name" value="TUBULIN"/>
    <property type="match status" value="1"/>
</dbReference>
<dbReference type="Pfam" id="PF00091">
    <property type="entry name" value="Tubulin"/>
    <property type="match status" value="1"/>
</dbReference>
<dbReference type="PRINTS" id="PR01162">
    <property type="entry name" value="ALPHATUBULIN"/>
</dbReference>
<keyword evidence="10" id="KW-1185">Reference proteome</keyword>
<gene>
    <name evidence="9" type="ORF">SSLN_LOCUS14671</name>
</gene>
<dbReference type="GO" id="GO:0016787">
    <property type="term" value="F:hydrolase activity"/>
    <property type="evidence" value="ECO:0007669"/>
    <property type="project" value="UniProtKB-KW"/>
</dbReference>
<dbReference type="InterPro" id="IPR000217">
    <property type="entry name" value="Tubulin"/>
</dbReference>
<accession>A0A183TDX4</accession>
<evidence type="ECO:0000256" key="7">
    <source>
        <dbReference type="RuleBase" id="RU000352"/>
    </source>
</evidence>
<evidence type="ECO:0000256" key="2">
    <source>
        <dbReference type="ARBA" id="ARBA00022701"/>
    </source>
</evidence>
<evidence type="ECO:0000256" key="5">
    <source>
        <dbReference type="ARBA" id="ARBA00023134"/>
    </source>
</evidence>
<keyword evidence="2 7" id="KW-0493">Microtubule</keyword>
<dbReference type="InterPro" id="IPR017975">
    <property type="entry name" value="Tubulin_CS"/>
</dbReference>
<sequence>GTFICHKIVDIIKIICFIQGEIISIFVGQCGVQIANACWELFCVEHGIGPDGQKIVLPDSPETSDEKELFDCNTFFHENAKGQCTPRTVLLDSEPTVLDEVRAGVYQNLFNAKSLVNGKEDGASNYARGFYQLGQSYKEPFVESLRKIAEACDLLNGLCFFHSYGGGTGSGLLMGKWVKFR</sequence>
<comment type="catalytic activity">
    <reaction evidence="6">
        <text>GTP + H2O = GDP + phosphate + H(+)</text>
        <dbReference type="Rhea" id="RHEA:19669"/>
        <dbReference type="ChEBI" id="CHEBI:15377"/>
        <dbReference type="ChEBI" id="CHEBI:15378"/>
        <dbReference type="ChEBI" id="CHEBI:37565"/>
        <dbReference type="ChEBI" id="CHEBI:43474"/>
        <dbReference type="ChEBI" id="CHEBI:58189"/>
    </reaction>
    <physiologicalReaction direction="left-to-right" evidence="6">
        <dbReference type="Rhea" id="RHEA:19670"/>
    </physiologicalReaction>
</comment>
<reference evidence="9 10" key="2">
    <citation type="submission" date="2018-11" db="EMBL/GenBank/DDBJ databases">
        <authorList>
            <consortium name="Pathogen Informatics"/>
        </authorList>
    </citation>
    <scope>NUCLEOTIDE SEQUENCE [LARGE SCALE GENOMIC DNA]</scope>
    <source>
        <strain evidence="9 10">NST_G2</strain>
    </source>
</reference>